<feature type="compositionally biased region" description="Acidic residues" evidence="1">
    <location>
        <begin position="40"/>
        <end position="53"/>
    </location>
</feature>
<dbReference type="AlphaFoldDB" id="A0A922A7D3"/>
<dbReference type="PANTHER" id="PTHR34666:SF7">
    <property type="match status" value="1"/>
</dbReference>
<evidence type="ECO:0000313" key="3">
    <source>
        <dbReference type="Proteomes" id="UP000811246"/>
    </source>
</evidence>
<protein>
    <submittedName>
        <fullName evidence="2">Uncharacterized protein</fullName>
    </submittedName>
</protein>
<dbReference type="PANTHER" id="PTHR34666">
    <property type="entry name" value="EXPRESSED PROTEIN"/>
    <property type="match status" value="1"/>
</dbReference>
<evidence type="ECO:0000313" key="2">
    <source>
        <dbReference type="EMBL" id="KAG6672452.1"/>
    </source>
</evidence>
<comment type="caution">
    <text evidence="2">The sequence shown here is derived from an EMBL/GenBank/DDBJ whole genome shotgun (WGS) entry which is preliminary data.</text>
</comment>
<sequence>MATEDFSFPIIGDNFPCSIDSPPLWHLSPAASANSCHEENNEEEEEEEEEEDCFAPKPRQNTQRRSFSCVEGGGKLKDDEKEDDDDEEEKMDMLWEDFNHEERMCRITSCSSRSDASSSRDNMVEFGCVKAMAATPKNPNTALSTRKPGVLVMMKVLKKLFLLQNSHRKLKRRGPHSHQ</sequence>
<reference evidence="2" key="1">
    <citation type="submission" date="2021-01" db="EMBL/GenBank/DDBJ databases">
        <authorList>
            <person name="Lovell J.T."/>
            <person name="Bentley N."/>
            <person name="Bhattarai G."/>
            <person name="Jenkins J.W."/>
            <person name="Sreedasyam A."/>
            <person name="Alarcon Y."/>
            <person name="Bock C."/>
            <person name="Boston L."/>
            <person name="Carlson J."/>
            <person name="Cervantes K."/>
            <person name="Clermont K."/>
            <person name="Krom N."/>
            <person name="Kubenka K."/>
            <person name="Mamidi S."/>
            <person name="Mattison C."/>
            <person name="Monteros M."/>
            <person name="Pisani C."/>
            <person name="Plott C."/>
            <person name="Rajasekar S."/>
            <person name="Rhein H.S."/>
            <person name="Rohla C."/>
            <person name="Song M."/>
            <person name="Hilaire R.S."/>
            <person name="Shu S."/>
            <person name="Wells L."/>
            <person name="Wang X."/>
            <person name="Webber J."/>
            <person name="Heerema R.J."/>
            <person name="Klein P."/>
            <person name="Conner P."/>
            <person name="Grauke L."/>
            <person name="Grimwood J."/>
            <person name="Schmutz J."/>
            <person name="Randall J.J."/>
        </authorList>
    </citation>
    <scope>NUCLEOTIDE SEQUENCE</scope>
    <source>
        <tissue evidence="2">Leaf</tissue>
    </source>
</reference>
<organism evidence="2 3">
    <name type="scientific">Carya illinoinensis</name>
    <name type="common">Pecan</name>
    <dbReference type="NCBI Taxonomy" id="32201"/>
    <lineage>
        <taxon>Eukaryota</taxon>
        <taxon>Viridiplantae</taxon>
        <taxon>Streptophyta</taxon>
        <taxon>Embryophyta</taxon>
        <taxon>Tracheophyta</taxon>
        <taxon>Spermatophyta</taxon>
        <taxon>Magnoliopsida</taxon>
        <taxon>eudicotyledons</taxon>
        <taxon>Gunneridae</taxon>
        <taxon>Pentapetalae</taxon>
        <taxon>rosids</taxon>
        <taxon>fabids</taxon>
        <taxon>Fagales</taxon>
        <taxon>Juglandaceae</taxon>
        <taxon>Carya</taxon>
    </lineage>
</organism>
<evidence type="ECO:0000256" key="1">
    <source>
        <dbReference type="SAM" id="MobiDB-lite"/>
    </source>
</evidence>
<gene>
    <name evidence="2" type="ORF">I3842_16G058200</name>
</gene>
<feature type="region of interest" description="Disordered" evidence="1">
    <location>
        <begin position="19"/>
        <end position="91"/>
    </location>
</feature>
<dbReference type="EMBL" id="CM031840">
    <property type="protein sequence ID" value="KAG6672452.1"/>
    <property type="molecule type" value="Genomic_DNA"/>
</dbReference>
<dbReference type="Proteomes" id="UP000811246">
    <property type="component" value="Chromosome 16"/>
</dbReference>
<accession>A0A922A7D3</accession>
<feature type="compositionally biased region" description="Acidic residues" evidence="1">
    <location>
        <begin position="80"/>
        <end position="90"/>
    </location>
</feature>
<proteinExistence type="predicted"/>
<name>A0A922A7D3_CARIL</name>
<dbReference type="OrthoDB" id="1917400at2759"/>